<reference evidence="2 3" key="1">
    <citation type="submission" date="2008-03" db="EMBL/GenBank/DDBJ databases">
        <title>Complete sequence of Leptothrix cholodnii SP-6.</title>
        <authorList>
            <consortium name="US DOE Joint Genome Institute"/>
            <person name="Copeland A."/>
            <person name="Lucas S."/>
            <person name="Lapidus A."/>
            <person name="Glavina del Rio T."/>
            <person name="Dalin E."/>
            <person name="Tice H."/>
            <person name="Bruce D."/>
            <person name="Goodwin L."/>
            <person name="Pitluck S."/>
            <person name="Chertkov O."/>
            <person name="Brettin T."/>
            <person name="Detter J.C."/>
            <person name="Han C."/>
            <person name="Kuske C.R."/>
            <person name="Schmutz J."/>
            <person name="Larimer F."/>
            <person name="Land M."/>
            <person name="Hauser L."/>
            <person name="Kyrpides N."/>
            <person name="Lykidis A."/>
            <person name="Emerson D."/>
            <person name="Richardson P."/>
        </authorList>
    </citation>
    <scope>NUCLEOTIDE SEQUENCE [LARGE SCALE GENOMIC DNA]</scope>
    <source>
        <strain evidence="3">ATCC 51168 / LMG 8142 / SP-6</strain>
    </source>
</reference>
<dbReference type="HOGENOM" id="CLU_025996_21_0_4"/>
<dbReference type="RefSeq" id="WP_012347368.1">
    <property type="nucleotide sequence ID" value="NC_010524.1"/>
</dbReference>
<dbReference type="PANTHER" id="PTHR43685:SF2">
    <property type="entry name" value="GLYCOSYLTRANSFERASE 2-LIKE DOMAIN-CONTAINING PROTEIN"/>
    <property type="match status" value="1"/>
</dbReference>
<sequence length="246" mass="28321">MDQPKFSIIVCCWNSSDYISDCITSITSQFYEGFEIVFVDGGSEDGTLEKIDAVTCKKVVLNNIRGGISKAMNAGVSVASGEIIAHLHADDYFANSSVLSRVARAFEDNAGTKWLYGRFYNLRDGVLAPPSYPVRKYSVPTLMRRNIIPHCATFIMRDVFIQMGGFSDKYRLAMDYDLWLRLSRCYVPVQMDEYLGVFRRHGESSTTKFALQSFNEDFLTRFKNSPPYLWPEFALRYVYRRFREVR</sequence>
<evidence type="ECO:0000313" key="3">
    <source>
        <dbReference type="Proteomes" id="UP000001693"/>
    </source>
</evidence>
<gene>
    <name evidence="2" type="ordered locus">Lcho_2345</name>
</gene>
<dbReference type="EMBL" id="CP001013">
    <property type="protein sequence ID" value="ACB34610.1"/>
    <property type="molecule type" value="Genomic_DNA"/>
</dbReference>
<evidence type="ECO:0000259" key="1">
    <source>
        <dbReference type="Pfam" id="PF00535"/>
    </source>
</evidence>
<dbReference type="SUPFAM" id="SSF53448">
    <property type="entry name" value="Nucleotide-diphospho-sugar transferases"/>
    <property type="match status" value="1"/>
</dbReference>
<dbReference type="OrthoDB" id="8564828at2"/>
<dbReference type="CAZy" id="GT2">
    <property type="family name" value="Glycosyltransferase Family 2"/>
</dbReference>
<dbReference type="Gene3D" id="3.90.550.10">
    <property type="entry name" value="Spore Coat Polysaccharide Biosynthesis Protein SpsA, Chain A"/>
    <property type="match status" value="1"/>
</dbReference>
<dbReference type="GO" id="GO:0016740">
    <property type="term" value="F:transferase activity"/>
    <property type="evidence" value="ECO:0007669"/>
    <property type="project" value="UniProtKB-KW"/>
</dbReference>
<feature type="domain" description="Glycosyltransferase 2-like" evidence="1">
    <location>
        <begin position="7"/>
        <end position="111"/>
    </location>
</feature>
<keyword evidence="3" id="KW-1185">Reference proteome</keyword>
<keyword evidence="2" id="KW-0808">Transferase</keyword>
<name>B1Y4P7_LEPCP</name>
<evidence type="ECO:0000313" key="2">
    <source>
        <dbReference type="EMBL" id="ACB34610.1"/>
    </source>
</evidence>
<proteinExistence type="predicted"/>
<dbReference type="InterPro" id="IPR050834">
    <property type="entry name" value="Glycosyltransf_2"/>
</dbReference>
<organism evidence="2 3">
    <name type="scientific">Leptothrix cholodnii (strain ATCC 51168 / LMG 8142 / SP-6)</name>
    <name type="common">Leptothrix discophora (strain SP-6)</name>
    <dbReference type="NCBI Taxonomy" id="395495"/>
    <lineage>
        <taxon>Bacteria</taxon>
        <taxon>Pseudomonadati</taxon>
        <taxon>Pseudomonadota</taxon>
        <taxon>Betaproteobacteria</taxon>
        <taxon>Burkholderiales</taxon>
        <taxon>Sphaerotilaceae</taxon>
        <taxon>Leptothrix</taxon>
    </lineage>
</organism>
<dbReference type="Pfam" id="PF00535">
    <property type="entry name" value="Glycos_transf_2"/>
    <property type="match status" value="1"/>
</dbReference>
<dbReference type="STRING" id="395495.Lcho_2345"/>
<dbReference type="PANTHER" id="PTHR43685">
    <property type="entry name" value="GLYCOSYLTRANSFERASE"/>
    <property type="match status" value="1"/>
</dbReference>
<dbReference type="Proteomes" id="UP000001693">
    <property type="component" value="Chromosome"/>
</dbReference>
<dbReference type="AlphaFoldDB" id="B1Y4P7"/>
<protein>
    <submittedName>
        <fullName evidence="2">Glycosyl transferase family 2</fullName>
    </submittedName>
</protein>
<dbReference type="eggNOG" id="COG1216">
    <property type="taxonomic scope" value="Bacteria"/>
</dbReference>
<accession>B1Y4P7</accession>
<dbReference type="KEGG" id="lch:Lcho_2345"/>
<dbReference type="InterPro" id="IPR029044">
    <property type="entry name" value="Nucleotide-diphossugar_trans"/>
</dbReference>
<dbReference type="InterPro" id="IPR001173">
    <property type="entry name" value="Glyco_trans_2-like"/>
</dbReference>